<sequence length="87" mass="9261">MASEAIITEELICKAAEQLAAEIAADGTRRCASCWRSGPARKAAATPPSARCCGRGRHGVRPPSRLSRREAAPQAVLDKVQGWATEM</sequence>
<name>A0A6S6Y1Y3_9PROT</name>
<dbReference type="KEGG" id="doe:DENOEST_P0187"/>
<protein>
    <submittedName>
        <fullName evidence="2">Uncharacterized protein</fullName>
    </submittedName>
</protein>
<keyword evidence="2" id="KW-0614">Plasmid</keyword>
<accession>A0A6S6Y1Y3</accession>
<keyword evidence="3" id="KW-1185">Reference proteome</keyword>
<proteinExistence type="predicted"/>
<dbReference type="AlphaFoldDB" id="A0A6S6Y1Y3"/>
<organism evidence="2 3">
    <name type="scientific">Denitratisoma oestradiolicum</name>
    <dbReference type="NCBI Taxonomy" id="311182"/>
    <lineage>
        <taxon>Bacteria</taxon>
        <taxon>Pseudomonadati</taxon>
        <taxon>Pseudomonadota</taxon>
        <taxon>Betaproteobacteria</taxon>
        <taxon>Nitrosomonadales</taxon>
        <taxon>Sterolibacteriaceae</taxon>
        <taxon>Denitratisoma</taxon>
    </lineage>
</organism>
<evidence type="ECO:0000313" key="2">
    <source>
        <dbReference type="EMBL" id="CAB1371345.1"/>
    </source>
</evidence>
<dbReference type="Proteomes" id="UP000515733">
    <property type="component" value="Plasmid pI"/>
</dbReference>
<geneLocation type="plasmid" evidence="2 3">
    <name>pI</name>
</geneLocation>
<feature type="region of interest" description="Disordered" evidence="1">
    <location>
        <begin position="40"/>
        <end position="73"/>
    </location>
</feature>
<evidence type="ECO:0000313" key="3">
    <source>
        <dbReference type="Proteomes" id="UP000515733"/>
    </source>
</evidence>
<gene>
    <name evidence="2" type="ORF">DENOEST_P0187</name>
</gene>
<dbReference type="EMBL" id="LR778302">
    <property type="protein sequence ID" value="CAB1371345.1"/>
    <property type="molecule type" value="Genomic_DNA"/>
</dbReference>
<evidence type="ECO:0000256" key="1">
    <source>
        <dbReference type="SAM" id="MobiDB-lite"/>
    </source>
</evidence>
<reference evidence="2 3" key="1">
    <citation type="submission" date="2020-03" db="EMBL/GenBank/DDBJ databases">
        <authorList>
            <consortium name="Genoscope - CEA"/>
            <person name="William W."/>
        </authorList>
    </citation>
    <scope>NUCLEOTIDE SEQUENCE [LARGE SCALE GENOMIC DNA]</scope>
    <source>
        <strain evidence="3">DSM 16959</strain>
        <plasmid evidence="2 3">pI</plasmid>
    </source>
</reference>